<dbReference type="GO" id="GO:0042562">
    <property type="term" value="F:hormone binding"/>
    <property type="evidence" value="ECO:0007669"/>
    <property type="project" value="TreeGrafter"/>
</dbReference>
<evidence type="ECO:0000256" key="2">
    <source>
        <dbReference type="ARBA" id="ARBA00022729"/>
    </source>
</evidence>
<gene>
    <name evidence="7" type="ORF">OXD698_LOCUS49259</name>
</gene>
<comment type="caution">
    <text evidence="7">The sequence shown here is derived from an EMBL/GenBank/DDBJ whole genome shotgun (WGS) entry which is preliminary data.</text>
</comment>
<evidence type="ECO:0000313" key="7">
    <source>
        <dbReference type="EMBL" id="CAF4360113.1"/>
    </source>
</evidence>
<dbReference type="Gene3D" id="2.120.10.30">
    <property type="entry name" value="TolB, C-terminal domain"/>
    <property type="match status" value="1"/>
</dbReference>
<dbReference type="InterPro" id="IPR051221">
    <property type="entry name" value="LDLR-related"/>
</dbReference>
<dbReference type="FunFam" id="2.120.10.30:FF:000241">
    <property type="entry name" value="Low-density lipoprotein receptor-related protein 6"/>
    <property type="match status" value="1"/>
</dbReference>
<reference evidence="7" key="1">
    <citation type="submission" date="2021-02" db="EMBL/GenBank/DDBJ databases">
        <authorList>
            <person name="Nowell W R."/>
        </authorList>
    </citation>
    <scope>NUCLEOTIDE SEQUENCE</scope>
</reference>
<keyword evidence="3" id="KW-0677">Repeat</keyword>
<dbReference type="InterPro" id="IPR000033">
    <property type="entry name" value="LDLR_classB_rpt"/>
</dbReference>
<dbReference type="PROSITE" id="PS51120">
    <property type="entry name" value="LDLRB"/>
    <property type="match status" value="1"/>
</dbReference>
<proteinExistence type="predicted"/>
<accession>A0A820LN65</accession>
<evidence type="ECO:0000256" key="3">
    <source>
        <dbReference type="ARBA" id="ARBA00022737"/>
    </source>
</evidence>
<keyword evidence="5" id="KW-0325">Glycoprotein</keyword>
<dbReference type="SUPFAM" id="SSF63825">
    <property type="entry name" value="YWTD domain"/>
    <property type="match status" value="1"/>
</dbReference>
<keyword evidence="2" id="KW-0732">Signal</keyword>
<dbReference type="GO" id="GO:0043235">
    <property type="term" value="C:receptor complex"/>
    <property type="evidence" value="ECO:0007669"/>
    <property type="project" value="TreeGrafter"/>
</dbReference>
<dbReference type="SMART" id="SM00135">
    <property type="entry name" value="LY"/>
    <property type="match status" value="2"/>
</dbReference>
<dbReference type="Proteomes" id="UP000663844">
    <property type="component" value="Unassembled WGS sequence"/>
</dbReference>
<evidence type="ECO:0000256" key="4">
    <source>
        <dbReference type="ARBA" id="ARBA00023157"/>
    </source>
</evidence>
<organism evidence="7 8">
    <name type="scientific">Adineta steineri</name>
    <dbReference type="NCBI Taxonomy" id="433720"/>
    <lineage>
        <taxon>Eukaryota</taxon>
        <taxon>Metazoa</taxon>
        <taxon>Spiralia</taxon>
        <taxon>Gnathifera</taxon>
        <taxon>Rotifera</taxon>
        <taxon>Eurotatoria</taxon>
        <taxon>Bdelloidea</taxon>
        <taxon>Adinetida</taxon>
        <taxon>Adinetidae</taxon>
        <taxon>Adineta</taxon>
    </lineage>
</organism>
<evidence type="ECO:0000256" key="6">
    <source>
        <dbReference type="PROSITE-ProRule" id="PRU00461"/>
    </source>
</evidence>
<dbReference type="AlphaFoldDB" id="A0A820LN65"/>
<evidence type="ECO:0000256" key="1">
    <source>
        <dbReference type="ARBA" id="ARBA00022536"/>
    </source>
</evidence>
<dbReference type="InterPro" id="IPR011042">
    <property type="entry name" value="6-blade_b-propeller_TolB-like"/>
</dbReference>
<dbReference type="PANTHER" id="PTHR22722:SF14">
    <property type="entry name" value="MEGALIN, ISOFORM A"/>
    <property type="match status" value="1"/>
</dbReference>
<feature type="non-terminal residue" evidence="7">
    <location>
        <position position="1"/>
    </location>
</feature>
<dbReference type="EMBL" id="CAJOAZ010021851">
    <property type="protein sequence ID" value="CAF4360113.1"/>
    <property type="molecule type" value="Genomic_DNA"/>
</dbReference>
<protein>
    <submittedName>
        <fullName evidence="7">Uncharacterized protein</fullName>
    </submittedName>
</protein>
<dbReference type="GO" id="GO:0006898">
    <property type="term" value="P:receptor-mediated endocytosis"/>
    <property type="evidence" value="ECO:0007669"/>
    <property type="project" value="TreeGrafter"/>
</dbReference>
<name>A0A820LN65_9BILA</name>
<dbReference type="PANTHER" id="PTHR22722">
    <property type="entry name" value="LOW-DENSITY LIPOPROTEIN RECEPTOR-RELATED PROTEIN 2-RELATED"/>
    <property type="match status" value="1"/>
</dbReference>
<evidence type="ECO:0000313" key="8">
    <source>
        <dbReference type="Proteomes" id="UP000663844"/>
    </source>
</evidence>
<keyword evidence="4" id="KW-1015">Disulfide bond</keyword>
<evidence type="ECO:0000256" key="5">
    <source>
        <dbReference type="ARBA" id="ARBA00023180"/>
    </source>
</evidence>
<feature type="repeat" description="LDL-receptor class B" evidence="6">
    <location>
        <begin position="30"/>
        <end position="70"/>
    </location>
</feature>
<sequence length="160" mass="18383">RSTLTGRQVAYLITTNIRWPNGLTIDFDDDRIYWADAWFDRIERASLDGTNREVISTVVHPFALTVHGHYIYWTDWSFRGIYRAEKYSGANMVEMQNNLPYRPMDIHVVSDQRQKCSYSPCNISNGGCSYICKTGLNNQVECGCPSGQQLKLANDQRMCV</sequence>
<feature type="non-terminal residue" evidence="7">
    <location>
        <position position="160"/>
    </location>
</feature>
<dbReference type="GO" id="GO:0016324">
    <property type="term" value="C:apical plasma membrane"/>
    <property type="evidence" value="ECO:0007669"/>
    <property type="project" value="TreeGrafter"/>
</dbReference>
<keyword evidence="1" id="KW-0245">EGF-like domain</keyword>